<dbReference type="Proteomes" id="UP001374579">
    <property type="component" value="Unassembled WGS sequence"/>
</dbReference>
<gene>
    <name evidence="9" type="ORF">V1264_016718</name>
</gene>
<dbReference type="InterPro" id="IPR001158">
    <property type="entry name" value="DIX"/>
</dbReference>
<feature type="compositionally biased region" description="Basic residues" evidence="6">
    <location>
        <begin position="175"/>
        <end position="185"/>
    </location>
</feature>
<dbReference type="SMART" id="SM00021">
    <property type="entry name" value="DAX"/>
    <property type="match status" value="1"/>
</dbReference>
<dbReference type="InterPro" id="IPR029071">
    <property type="entry name" value="Ubiquitin-like_domsf"/>
</dbReference>
<dbReference type="InterPro" id="IPR001715">
    <property type="entry name" value="CH_dom"/>
</dbReference>
<keyword evidence="3" id="KW-0963">Cytoplasm</keyword>
<feature type="region of interest" description="Disordered" evidence="6">
    <location>
        <begin position="169"/>
        <end position="205"/>
    </location>
</feature>
<keyword evidence="4 5" id="KW-0879">Wnt signaling pathway</keyword>
<dbReference type="SUPFAM" id="SSF47576">
    <property type="entry name" value="Calponin-homology domain, CH-domain"/>
    <property type="match status" value="1"/>
</dbReference>
<dbReference type="PROSITE" id="PS50021">
    <property type="entry name" value="CH"/>
    <property type="match status" value="1"/>
</dbReference>
<accession>A0AAN9GEF3</accession>
<reference evidence="9 10" key="1">
    <citation type="submission" date="2024-02" db="EMBL/GenBank/DDBJ databases">
        <title>Chromosome-scale genome assembly of the rough periwinkle Littorina saxatilis.</title>
        <authorList>
            <person name="De Jode A."/>
            <person name="Faria R."/>
            <person name="Formenti G."/>
            <person name="Sims Y."/>
            <person name="Smith T.P."/>
            <person name="Tracey A."/>
            <person name="Wood J.M.D."/>
            <person name="Zagrodzka Z.B."/>
            <person name="Johannesson K."/>
            <person name="Butlin R.K."/>
            <person name="Leder E.H."/>
        </authorList>
    </citation>
    <scope>NUCLEOTIDE SEQUENCE [LARGE SCALE GENOMIC DNA]</scope>
    <source>
        <strain evidence="9">Snail1</strain>
        <tissue evidence="9">Muscle</tissue>
    </source>
</reference>
<dbReference type="InterPro" id="IPR036872">
    <property type="entry name" value="CH_dom_sf"/>
</dbReference>
<dbReference type="PROSITE" id="PS50841">
    <property type="entry name" value="DIX"/>
    <property type="match status" value="1"/>
</dbReference>
<dbReference type="Pfam" id="PF00778">
    <property type="entry name" value="DIX"/>
    <property type="match status" value="1"/>
</dbReference>
<feature type="compositionally biased region" description="Polar residues" evidence="6">
    <location>
        <begin position="1"/>
        <end position="15"/>
    </location>
</feature>
<sequence length="668" mass="74345">MTSSTGSISPMTSPMESDESRTWIEPQQQLSAYMAWINSQLKKKPGTHLIEDLRNDMRDGVVFADVIEIVSKQKIEGIHNVPATFEEMRSNIDLVLQFMMRNRIRMHRISSRDIVEGNLKAVMRLILALAAHYKPMSVRHSANASITRANNKTTNQSVMDIAQGASAALTEARRNAKKAGKRYPRSRNDSRYHESSSEPCSDSDQSYLRADWRVSQSGLHERRELEGCSAGSSPASSCRASLQFQDDSPGVAGIERRKSATLETVGKDGNDSVDSGMVLDDSQVLAVKDMKKQLMQLQDLILANSPDSAVDLSFEPSTPEGTVLLRSQLQHSNLINQELREELTRMKNECLQLQGTKGGLLQRLSEQDVLLSQLKSDKLNLEIELQTVTAENVSLRKELTHQVDALKRELTRRDQMIDKLQQEVKRLSRSSGDSHLSQPQSAPHNQKPPASKRISELGERMKPAGAPNGNTPQAWKSQQMAAEVSFLQDSLNDMQSMLSVPATHPPPLDKLEMSIIGLLQNLRASRHPGHLDGSRCSLLNESSVDGRKPADNKTPVPKLRPSALQHVRKVTRPSAGGQAGDGPSTSVIFFTDHSIQPNTCVMPGKLGEIRLKDFKNLFEDSEHYRYYFKALDPEYGTVKEELTKDEALIPGWEDKIVAWVETETGTPC</sequence>
<dbReference type="Gene3D" id="2.40.240.130">
    <property type="match status" value="1"/>
</dbReference>
<dbReference type="CDD" id="cd21213">
    <property type="entry name" value="CH_DIXDC1"/>
    <property type="match status" value="1"/>
</dbReference>
<dbReference type="Gene3D" id="1.10.418.10">
    <property type="entry name" value="Calponin-like domain"/>
    <property type="match status" value="1"/>
</dbReference>
<evidence type="ECO:0000256" key="3">
    <source>
        <dbReference type="ARBA" id="ARBA00022490"/>
    </source>
</evidence>
<comment type="caution">
    <text evidence="9">The sequence shown here is derived from an EMBL/GenBank/DDBJ whole genome shotgun (WGS) entry which is preliminary data.</text>
</comment>
<dbReference type="SUPFAM" id="SSF54236">
    <property type="entry name" value="Ubiquitin-like"/>
    <property type="match status" value="1"/>
</dbReference>
<evidence type="ECO:0000256" key="2">
    <source>
        <dbReference type="ARBA" id="ARBA00022473"/>
    </source>
</evidence>
<feature type="domain" description="DIX" evidence="8">
    <location>
        <begin position="584"/>
        <end position="664"/>
    </location>
</feature>
<dbReference type="GO" id="GO:0060070">
    <property type="term" value="P:canonical Wnt signaling pathway"/>
    <property type="evidence" value="ECO:0007669"/>
    <property type="project" value="TreeGrafter"/>
</dbReference>
<name>A0AAN9GEF3_9CAEN</name>
<evidence type="ECO:0000313" key="9">
    <source>
        <dbReference type="EMBL" id="KAK7105317.1"/>
    </source>
</evidence>
<proteinExistence type="predicted"/>
<dbReference type="PANTHER" id="PTHR10878">
    <property type="entry name" value="SEGMENT POLARITY PROTEIN DISHEVELLED"/>
    <property type="match status" value="1"/>
</dbReference>
<comment type="subcellular location">
    <subcellularLocation>
        <location evidence="1">Cytoplasm</location>
    </subcellularLocation>
</comment>
<evidence type="ECO:0008006" key="11">
    <source>
        <dbReference type="Google" id="ProtNLM"/>
    </source>
</evidence>
<evidence type="ECO:0000256" key="4">
    <source>
        <dbReference type="ARBA" id="ARBA00022687"/>
    </source>
</evidence>
<dbReference type="Pfam" id="PF00307">
    <property type="entry name" value="CH"/>
    <property type="match status" value="1"/>
</dbReference>
<evidence type="ECO:0000256" key="5">
    <source>
        <dbReference type="PROSITE-ProRule" id="PRU00069"/>
    </source>
</evidence>
<dbReference type="PANTHER" id="PTHR10878:SF22">
    <property type="entry name" value="DIXIN"/>
    <property type="match status" value="1"/>
</dbReference>
<dbReference type="GO" id="GO:0005829">
    <property type="term" value="C:cytosol"/>
    <property type="evidence" value="ECO:0007669"/>
    <property type="project" value="TreeGrafter"/>
</dbReference>
<dbReference type="SMART" id="SM00033">
    <property type="entry name" value="CH"/>
    <property type="match status" value="1"/>
</dbReference>
<evidence type="ECO:0000313" key="10">
    <source>
        <dbReference type="Proteomes" id="UP001374579"/>
    </source>
</evidence>
<evidence type="ECO:0000259" key="7">
    <source>
        <dbReference type="PROSITE" id="PS50021"/>
    </source>
</evidence>
<dbReference type="AlphaFoldDB" id="A0AAN9GEF3"/>
<dbReference type="EMBL" id="JBAMIC010000007">
    <property type="protein sequence ID" value="KAK7105317.1"/>
    <property type="molecule type" value="Genomic_DNA"/>
</dbReference>
<protein>
    <recommendedName>
        <fullName evidence="11">Dixin-like</fullName>
    </recommendedName>
</protein>
<feature type="compositionally biased region" description="Basic and acidic residues" evidence="6">
    <location>
        <begin position="186"/>
        <end position="196"/>
    </location>
</feature>
<feature type="region of interest" description="Disordered" evidence="6">
    <location>
        <begin position="423"/>
        <end position="452"/>
    </location>
</feature>
<evidence type="ECO:0000256" key="1">
    <source>
        <dbReference type="ARBA" id="ARBA00004496"/>
    </source>
</evidence>
<organism evidence="9 10">
    <name type="scientific">Littorina saxatilis</name>
    <dbReference type="NCBI Taxonomy" id="31220"/>
    <lineage>
        <taxon>Eukaryota</taxon>
        <taxon>Metazoa</taxon>
        <taxon>Spiralia</taxon>
        <taxon>Lophotrochozoa</taxon>
        <taxon>Mollusca</taxon>
        <taxon>Gastropoda</taxon>
        <taxon>Caenogastropoda</taxon>
        <taxon>Littorinimorpha</taxon>
        <taxon>Littorinoidea</taxon>
        <taxon>Littorinidae</taxon>
        <taxon>Littorina</taxon>
    </lineage>
</organism>
<keyword evidence="2" id="KW-0217">Developmental protein</keyword>
<dbReference type="InterPro" id="IPR038207">
    <property type="entry name" value="DIX_dom_sf"/>
</dbReference>
<evidence type="ECO:0000259" key="8">
    <source>
        <dbReference type="PROSITE" id="PS50841"/>
    </source>
</evidence>
<dbReference type="InterPro" id="IPR015506">
    <property type="entry name" value="Dsh/Dvl-rel"/>
</dbReference>
<evidence type="ECO:0000256" key="6">
    <source>
        <dbReference type="SAM" id="MobiDB-lite"/>
    </source>
</evidence>
<feature type="compositionally biased region" description="Polar residues" evidence="6">
    <location>
        <begin position="429"/>
        <end position="444"/>
    </location>
</feature>
<keyword evidence="10" id="KW-1185">Reference proteome</keyword>
<feature type="region of interest" description="Disordered" evidence="6">
    <location>
        <begin position="1"/>
        <end position="22"/>
    </location>
</feature>
<feature type="domain" description="Calponin-homology (CH)" evidence="7">
    <location>
        <begin position="27"/>
        <end position="134"/>
    </location>
</feature>